<feature type="region of interest" description="Disordered" evidence="1">
    <location>
        <begin position="1"/>
        <end position="40"/>
    </location>
</feature>
<evidence type="ECO:0000313" key="2">
    <source>
        <dbReference type="EMBL" id="PKI77388.1"/>
    </source>
</evidence>
<reference evidence="2 3" key="1">
    <citation type="submission" date="2017-11" db="EMBL/GenBank/DDBJ databases">
        <title>De-novo sequencing of pomegranate (Punica granatum L.) genome.</title>
        <authorList>
            <person name="Akparov Z."/>
            <person name="Amiraslanov A."/>
            <person name="Hajiyeva S."/>
            <person name="Abbasov M."/>
            <person name="Kaur K."/>
            <person name="Hamwieh A."/>
            <person name="Solovyev V."/>
            <person name="Salamov A."/>
            <person name="Braich B."/>
            <person name="Kosarev P."/>
            <person name="Mahmoud A."/>
            <person name="Hajiyev E."/>
            <person name="Babayeva S."/>
            <person name="Izzatullayeva V."/>
            <person name="Mammadov A."/>
            <person name="Mammadov A."/>
            <person name="Sharifova S."/>
            <person name="Ojaghi J."/>
            <person name="Eynullazada K."/>
            <person name="Bayramov B."/>
            <person name="Abdulazimova A."/>
            <person name="Shahmuradov I."/>
        </authorList>
    </citation>
    <scope>NUCLEOTIDE SEQUENCE [LARGE SCALE GENOMIC DNA]</scope>
    <source>
        <strain evidence="3">cv. AG2017</strain>
        <tissue evidence="2">Leaf</tissue>
    </source>
</reference>
<name>A0A2I0L9L9_PUNGR</name>
<comment type="caution">
    <text evidence="2">The sequence shown here is derived from an EMBL/GenBank/DDBJ whole genome shotgun (WGS) entry which is preliminary data.</text>
</comment>
<sequence>MISGSRTARTPIATSSTLLGSVPARASSRNHPDPSVQLSQNRVPYSGFSGPAESFQFPAGFRQFSLLVLDSRG</sequence>
<evidence type="ECO:0000313" key="3">
    <source>
        <dbReference type="Proteomes" id="UP000233551"/>
    </source>
</evidence>
<evidence type="ECO:0000256" key="1">
    <source>
        <dbReference type="SAM" id="MobiDB-lite"/>
    </source>
</evidence>
<accession>A0A2I0L9L9</accession>
<proteinExistence type="predicted"/>
<dbReference type="EMBL" id="PGOL01000093">
    <property type="protein sequence ID" value="PKI77388.1"/>
    <property type="molecule type" value="Genomic_DNA"/>
</dbReference>
<organism evidence="2 3">
    <name type="scientific">Punica granatum</name>
    <name type="common">Pomegranate</name>
    <dbReference type="NCBI Taxonomy" id="22663"/>
    <lineage>
        <taxon>Eukaryota</taxon>
        <taxon>Viridiplantae</taxon>
        <taxon>Streptophyta</taxon>
        <taxon>Embryophyta</taxon>
        <taxon>Tracheophyta</taxon>
        <taxon>Spermatophyta</taxon>
        <taxon>Magnoliopsida</taxon>
        <taxon>eudicotyledons</taxon>
        <taxon>Gunneridae</taxon>
        <taxon>Pentapetalae</taxon>
        <taxon>rosids</taxon>
        <taxon>malvids</taxon>
        <taxon>Myrtales</taxon>
        <taxon>Lythraceae</taxon>
        <taxon>Punica</taxon>
    </lineage>
</organism>
<protein>
    <submittedName>
        <fullName evidence="2">Uncharacterized protein</fullName>
    </submittedName>
</protein>
<dbReference type="AlphaFoldDB" id="A0A2I0L9L9"/>
<dbReference type="Proteomes" id="UP000233551">
    <property type="component" value="Unassembled WGS sequence"/>
</dbReference>
<feature type="compositionally biased region" description="Polar residues" evidence="1">
    <location>
        <begin position="1"/>
        <end position="19"/>
    </location>
</feature>
<keyword evidence="3" id="KW-1185">Reference proteome</keyword>
<gene>
    <name evidence="2" type="ORF">CRG98_002218</name>
</gene>